<protein>
    <recommendedName>
        <fullName evidence="5">Large ribosomal subunit protein bL25</fullName>
    </recommendedName>
    <alternativeName>
        <fullName evidence="5">General stress protein CTC</fullName>
    </alternativeName>
</protein>
<dbReference type="CDD" id="cd00495">
    <property type="entry name" value="Ribosomal_L25_TL5_CTC"/>
    <property type="match status" value="1"/>
</dbReference>
<dbReference type="Pfam" id="PF01386">
    <property type="entry name" value="Ribosomal_L25p"/>
    <property type="match status" value="1"/>
</dbReference>
<dbReference type="PANTHER" id="PTHR33284">
    <property type="entry name" value="RIBOSOMAL PROTEIN L25/GLN-TRNA SYNTHETASE, ANTI-CODON-BINDING DOMAIN-CONTAINING PROTEIN"/>
    <property type="match status" value="1"/>
</dbReference>
<dbReference type="NCBIfam" id="TIGR00731">
    <property type="entry name" value="bL25_bact_ctc"/>
    <property type="match status" value="1"/>
</dbReference>
<dbReference type="Pfam" id="PF14693">
    <property type="entry name" value="Ribosomal_TL5_C"/>
    <property type="match status" value="1"/>
</dbReference>
<evidence type="ECO:0000256" key="2">
    <source>
        <dbReference type="ARBA" id="ARBA00022884"/>
    </source>
</evidence>
<evidence type="ECO:0000256" key="3">
    <source>
        <dbReference type="ARBA" id="ARBA00022980"/>
    </source>
</evidence>
<evidence type="ECO:0000256" key="4">
    <source>
        <dbReference type="ARBA" id="ARBA00023274"/>
    </source>
</evidence>
<organism evidence="9 10">
    <name type="scientific">Candidatus Clostridium stratigraminis</name>
    <dbReference type="NCBI Taxonomy" id="3381661"/>
    <lineage>
        <taxon>Bacteria</taxon>
        <taxon>Bacillati</taxon>
        <taxon>Bacillota</taxon>
        <taxon>Clostridia</taxon>
        <taxon>Eubacteriales</taxon>
        <taxon>Clostridiaceae</taxon>
        <taxon>Clostridium</taxon>
    </lineage>
</organism>
<dbReference type="InterPro" id="IPR020930">
    <property type="entry name" value="Ribosomal_uL5_bac-type"/>
</dbReference>
<evidence type="ECO:0000259" key="8">
    <source>
        <dbReference type="Pfam" id="PF14693"/>
    </source>
</evidence>
<dbReference type="Gene3D" id="2.170.120.20">
    <property type="entry name" value="Ribosomal protein L25, beta domain"/>
    <property type="match status" value="1"/>
</dbReference>
<keyword evidence="1 5" id="KW-0699">rRNA-binding</keyword>
<evidence type="ECO:0000313" key="9">
    <source>
        <dbReference type="EMBL" id="MFL0247942.1"/>
    </source>
</evidence>
<keyword evidence="3 5" id="KW-0689">Ribosomal protein</keyword>
<keyword evidence="2 5" id="KW-0694">RNA-binding</keyword>
<dbReference type="PANTHER" id="PTHR33284:SF1">
    <property type="entry name" value="RIBOSOMAL PROTEIN L25_GLN-TRNA SYNTHETASE, ANTI-CODON-BINDING DOMAIN-CONTAINING PROTEIN"/>
    <property type="match status" value="1"/>
</dbReference>
<proteinExistence type="inferred from homology"/>
<dbReference type="Proteomes" id="UP001623591">
    <property type="component" value="Unassembled WGS sequence"/>
</dbReference>
<feature type="domain" description="Large ribosomal subunit protein bL25 L25" evidence="7">
    <location>
        <begin position="4"/>
        <end position="90"/>
    </location>
</feature>
<feature type="domain" description="Large ribosomal subunit protein bL25 beta" evidence="8">
    <location>
        <begin position="99"/>
        <end position="179"/>
    </location>
</feature>
<comment type="caution">
    <text evidence="9">The sequence shown here is derived from an EMBL/GenBank/DDBJ whole genome shotgun (WGS) entry which is preliminary data.</text>
</comment>
<dbReference type="InterPro" id="IPR011035">
    <property type="entry name" value="Ribosomal_bL25/Gln-tRNA_synth"/>
</dbReference>
<dbReference type="RefSeq" id="WP_406770370.1">
    <property type="nucleotide sequence ID" value="NZ_JBJHZZ010000010.1"/>
</dbReference>
<comment type="subunit">
    <text evidence="5">Part of the 50S ribosomal subunit; part of the 5S rRNA/L5/L18/L25 subcomplex. Contacts the 5S rRNA. Binds to the 5S rRNA independently of L5 and L18.</text>
</comment>
<sequence length="198" mass="22116">MEMLNANSREKRTSHEARKVRRSGKVPGILYGKYVTNMLFEIGELELTRELSKNGEHGILNIKIDGKDHMALIKEVQKDPVSRKFMHIDLEELSNDTVVVADVPLVFVGDSQIARNGAILHKEKNKIKVQCKGGNLPKSISVDVSNLNFGETYRIANIEFSEEITLMEDPNTVIAAITDANTDTIVNDTPQEVNSIEL</sequence>
<dbReference type="InterPro" id="IPR020057">
    <property type="entry name" value="Ribosomal_bL25_b-dom"/>
</dbReference>
<evidence type="ECO:0000256" key="1">
    <source>
        <dbReference type="ARBA" id="ARBA00022730"/>
    </source>
</evidence>
<dbReference type="InterPro" id="IPR037121">
    <property type="entry name" value="Ribosomal_bL25_C"/>
</dbReference>
<evidence type="ECO:0000313" key="10">
    <source>
        <dbReference type="Proteomes" id="UP001623591"/>
    </source>
</evidence>
<evidence type="ECO:0000256" key="6">
    <source>
        <dbReference type="SAM" id="MobiDB-lite"/>
    </source>
</evidence>
<evidence type="ECO:0000256" key="5">
    <source>
        <dbReference type="HAMAP-Rule" id="MF_01334"/>
    </source>
</evidence>
<keyword evidence="10" id="KW-1185">Reference proteome</keyword>
<feature type="compositionally biased region" description="Basic and acidic residues" evidence="6">
    <location>
        <begin position="8"/>
        <end position="17"/>
    </location>
</feature>
<dbReference type="SUPFAM" id="SSF50715">
    <property type="entry name" value="Ribosomal protein L25-like"/>
    <property type="match status" value="1"/>
</dbReference>
<dbReference type="InterPro" id="IPR001021">
    <property type="entry name" value="Ribosomal_bL25_long"/>
</dbReference>
<gene>
    <name evidence="5" type="primary">rplY</name>
    <name evidence="5" type="synonym">ctc</name>
    <name evidence="9" type="ORF">ACJDUG_13285</name>
</gene>
<dbReference type="InterPro" id="IPR020056">
    <property type="entry name" value="Rbsml_bL25/Gln-tRNA_synth_N"/>
</dbReference>
<accession>A0ABW8T8B6</accession>
<comment type="function">
    <text evidence="5">This is one of the proteins that binds to the 5S RNA in the ribosome where it forms part of the central protuberance.</text>
</comment>
<reference evidence="9 10" key="1">
    <citation type="submission" date="2024-11" db="EMBL/GenBank/DDBJ databases">
        <authorList>
            <person name="Heng Y.C."/>
            <person name="Lim A.C.H."/>
            <person name="Lee J.K.Y."/>
            <person name="Kittelmann S."/>
        </authorList>
    </citation>
    <scope>NUCLEOTIDE SEQUENCE [LARGE SCALE GENOMIC DNA]</scope>
    <source>
        <strain evidence="9 10">WILCCON 0185</strain>
    </source>
</reference>
<dbReference type="EMBL" id="JBJHZZ010000010">
    <property type="protein sequence ID" value="MFL0247942.1"/>
    <property type="molecule type" value="Genomic_DNA"/>
</dbReference>
<dbReference type="GO" id="GO:0005840">
    <property type="term" value="C:ribosome"/>
    <property type="evidence" value="ECO:0007669"/>
    <property type="project" value="UniProtKB-KW"/>
</dbReference>
<name>A0ABW8T8B6_9CLOT</name>
<dbReference type="InterPro" id="IPR029751">
    <property type="entry name" value="Ribosomal_L25_dom"/>
</dbReference>
<feature type="region of interest" description="Disordered" evidence="6">
    <location>
        <begin position="1"/>
        <end position="21"/>
    </location>
</feature>
<dbReference type="Gene3D" id="2.40.240.10">
    <property type="entry name" value="Ribosomal Protein L25, Chain P"/>
    <property type="match status" value="1"/>
</dbReference>
<evidence type="ECO:0000259" key="7">
    <source>
        <dbReference type="Pfam" id="PF01386"/>
    </source>
</evidence>
<dbReference type="HAMAP" id="MF_01334">
    <property type="entry name" value="Ribosomal_bL25_CTC"/>
    <property type="match status" value="1"/>
</dbReference>
<comment type="similarity">
    <text evidence="5">Belongs to the bacterial ribosomal protein bL25 family. CTC subfamily.</text>
</comment>
<keyword evidence="4 5" id="KW-0687">Ribonucleoprotein</keyword>